<dbReference type="Pfam" id="PF13863">
    <property type="entry name" value="DUF4200"/>
    <property type="match status" value="1"/>
</dbReference>
<dbReference type="AlphaFoldDB" id="A0A3Q3W8J0"/>
<evidence type="ECO:0000313" key="4">
    <source>
        <dbReference type="Ensembl" id="ENSMMOP00000012931.1"/>
    </source>
</evidence>
<feature type="coiled-coil region" evidence="2">
    <location>
        <begin position="1"/>
        <end position="88"/>
    </location>
</feature>
<dbReference type="Ensembl" id="ENSMMOT00000013143.1">
    <property type="protein sequence ID" value="ENSMMOP00000012931.1"/>
    <property type="gene ID" value="ENSMMOG00000009934.1"/>
</dbReference>
<accession>A0A3Q3W8J0</accession>
<keyword evidence="1 2" id="KW-0175">Coiled coil</keyword>
<evidence type="ECO:0000259" key="3">
    <source>
        <dbReference type="Pfam" id="PF13863"/>
    </source>
</evidence>
<protein>
    <recommendedName>
        <fullName evidence="3">DUF4200 domain-containing protein</fullName>
    </recommendedName>
</protein>
<feature type="coiled-coil region" evidence="2">
    <location>
        <begin position="206"/>
        <end position="254"/>
    </location>
</feature>
<dbReference type="PANTHER" id="PTHR21683:SF3">
    <property type="entry name" value="CILIA AND FLAGELLA ASSOCIATED PROTEIN 100"/>
    <property type="match status" value="1"/>
</dbReference>
<proteinExistence type="predicted"/>
<dbReference type="InterPro" id="IPR051147">
    <property type="entry name" value="CFAP_domain-containing"/>
</dbReference>
<evidence type="ECO:0000256" key="2">
    <source>
        <dbReference type="SAM" id="Coils"/>
    </source>
</evidence>
<evidence type="ECO:0000313" key="5">
    <source>
        <dbReference type="Proteomes" id="UP000261620"/>
    </source>
</evidence>
<keyword evidence="5" id="KW-1185">Reference proteome</keyword>
<dbReference type="GO" id="GO:0005856">
    <property type="term" value="C:cytoskeleton"/>
    <property type="evidence" value="ECO:0007669"/>
    <property type="project" value="UniProtKB-ARBA"/>
</dbReference>
<feature type="domain" description="DUF4200" evidence="3">
    <location>
        <begin position="3"/>
        <end position="104"/>
    </location>
</feature>
<dbReference type="Proteomes" id="UP000261620">
    <property type="component" value="Unplaced"/>
</dbReference>
<reference evidence="4" key="1">
    <citation type="submission" date="2025-08" db="UniProtKB">
        <authorList>
            <consortium name="Ensembl"/>
        </authorList>
    </citation>
    <scope>IDENTIFICATION</scope>
</reference>
<dbReference type="InterPro" id="IPR025252">
    <property type="entry name" value="DUF4200"/>
</dbReference>
<organism evidence="4 5">
    <name type="scientific">Mola mola</name>
    <name type="common">Ocean sunfish</name>
    <name type="synonym">Tetraodon mola</name>
    <dbReference type="NCBI Taxonomy" id="94237"/>
    <lineage>
        <taxon>Eukaryota</taxon>
        <taxon>Metazoa</taxon>
        <taxon>Chordata</taxon>
        <taxon>Craniata</taxon>
        <taxon>Vertebrata</taxon>
        <taxon>Euteleostomi</taxon>
        <taxon>Actinopterygii</taxon>
        <taxon>Neopterygii</taxon>
        <taxon>Teleostei</taxon>
        <taxon>Neoteleostei</taxon>
        <taxon>Acanthomorphata</taxon>
        <taxon>Eupercaria</taxon>
        <taxon>Tetraodontiformes</taxon>
        <taxon>Molidae</taxon>
        <taxon>Mola</taxon>
    </lineage>
</organism>
<dbReference type="PANTHER" id="PTHR21683">
    <property type="entry name" value="COILED-COIL DOMAIN-CONTAINING PROTEIN 42 LIKE-2-LIKE-RELATED"/>
    <property type="match status" value="1"/>
</dbReference>
<name>A0A3Q3W8J0_MOLML</name>
<reference evidence="4" key="2">
    <citation type="submission" date="2025-09" db="UniProtKB">
        <authorList>
            <consortium name="Ensembl"/>
        </authorList>
    </citation>
    <scope>IDENTIFICATION</scope>
</reference>
<evidence type="ECO:0000256" key="1">
    <source>
        <dbReference type="ARBA" id="ARBA00023054"/>
    </source>
</evidence>
<dbReference type="OMA" id="GRIKMEK"/>
<sequence>MMRKKNEISKMDKTIEKEEARLKQLEKLLDEENHRFEEFLRENEKKSLEARTFFEQEAMSKQQKNAEIKKLTSEIVTLKSELAKFEETLTDYKRYKELLFKLSPLEWQEAQRTKAMKAKVLSDNGQNKQNTELAVSPIRDGKYMNLVTLHPFSAEMLTCSPSCPTCYCPLQEEPELYFTDPQQLLDLVSELTDQNLSLFHISTRVAETLKELRQTMETTKKNLENDEEPIQMQISDMNRRIDKEKARGAQLKQKVQLLGSLNTEDQDVMLEALDQKVAEVHHCCVDGRLTNVSTLEKLANIENCMCLLLQSLESIPEDSLKMLKKIMDKERRSRFREEKLREQRKKQEERMKRYLERSLTDSKKIVSHFLRNIFRTNPPNFLLPLRNYYHIGWYSSLPLTYICVRFG</sequence>